<dbReference type="SUPFAM" id="SSF55729">
    <property type="entry name" value="Acyl-CoA N-acyltransferases (Nat)"/>
    <property type="match status" value="1"/>
</dbReference>
<sequence length="137" mass="14682">MARSTPRSATSTSWRRTPGSAPANGVSAWRGDRLVGYVDADPDNDDGLQPDDVNIGYAVHPWARGSGVAVEAVALICGFIRDHALGSRAAIRVEPENEASIRVAEKAGFSRLDDFVSATDTNRDGSAVVLRLYVREL</sequence>
<gene>
    <name evidence="3" type="ORF">ABLG96_21395</name>
</gene>
<dbReference type="AlphaFoldDB" id="A0AAU8DNZ1"/>
<dbReference type="InterPro" id="IPR000182">
    <property type="entry name" value="GNAT_dom"/>
</dbReference>
<dbReference type="InterPro" id="IPR051531">
    <property type="entry name" value="N-acetyltransferase"/>
</dbReference>
<feature type="domain" description="N-acetyltransferase" evidence="2">
    <location>
        <begin position="1"/>
        <end position="135"/>
    </location>
</feature>
<dbReference type="EMBL" id="CP159218">
    <property type="protein sequence ID" value="XCG63705.1"/>
    <property type="molecule type" value="Genomic_DNA"/>
</dbReference>
<dbReference type="PANTHER" id="PTHR43792">
    <property type="entry name" value="GNAT FAMILY, PUTATIVE (AFU_ORTHOLOGUE AFUA_3G00765)-RELATED-RELATED"/>
    <property type="match status" value="1"/>
</dbReference>
<dbReference type="PANTHER" id="PTHR43792:SF16">
    <property type="entry name" value="N-ACETYLTRANSFERASE DOMAIN-CONTAINING PROTEIN"/>
    <property type="match status" value="1"/>
</dbReference>
<dbReference type="InterPro" id="IPR016181">
    <property type="entry name" value="Acyl_CoA_acyltransferase"/>
</dbReference>
<feature type="region of interest" description="Disordered" evidence="1">
    <location>
        <begin position="1"/>
        <end position="27"/>
    </location>
</feature>
<name>A0AAU8DNZ1_9ACTN</name>
<reference evidence="3" key="1">
    <citation type="submission" date="2024-05" db="EMBL/GenBank/DDBJ databases">
        <authorList>
            <person name="Cai S.Y."/>
            <person name="Jin L.M."/>
            <person name="Li H.R."/>
        </authorList>
    </citation>
    <scope>NUCLEOTIDE SEQUENCE</scope>
    <source>
        <strain evidence="3">A5-74</strain>
    </source>
</reference>
<accession>A0AAU8DNZ1</accession>
<evidence type="ECO:0000256" key="1">
    <source>
        <dbReference type="SAM" id="MobiDB-lite"/>
    </source>
</evidence>
<organism evidence="3">
    <name type="scientific">Nakamurella sp. A5-74</name>
    <dbReference type="NCBI Taxonomy" id="3158264"/>
    <lineage>
        <taxon>Bacteria</taxon>
        <taxon>Bacillati</taxon>
        <taxon>Actinomycetota</taxon>
        <taxon>Actinomycetes</taxon>
        <taxon>Nakamurellales</taxon>
        <taxon>Nakamurellaceae</taxon>
        <taxon>Nakamurella</taxon>
    </lineage>
</organism>
<evidence type="ECO:0000313" key="3">
    <source>
        <dbReference type="EMBL" id="XCG63705.1"/>
    </source>
</evidence>
<dbReference type="Pfam" id="PF13302">
    <property type="entry name" value="Acetyltransf_3"/>
    <property type="match status" value="1"/>
</dbReference>
<protein>
    <submittedName>
        <fullName evidence="3">GNAT family N-acetyltransferase</fullName>
    </submittedName>
</protein>
<proteinExistence type="predicted"/>
<dbReference type="Gene3D" id="3.40.630.30">
    <property type="match status" value="1"/>
</dbReference>
<evidence type="ECO:0000259" key="2">
    <source>
        <dbReference type="PROSITE" id="PS51186"/>
    </source>
</evidence>
<feature type="compositionally biased region" description="Low complexity" evidence="1">
    <location>
        <begin position="1"/>
        <end position="18"/>
    </location>
</feature>
<dbReference type="RefSeq" id="WP_353649320.1">
    <property type="nucleotide sequence ID" value="NZ_CP159218.1"/>
</dbReference>
<dbReference type="PROSITE" id="PS51186">
    <property type="entry name" value="GNAT"/>
    <property type="match status" value="1"/>
</dbReference>
<dbReference type="GO" id="GO:0016747">
    <property type="term" value="F:acyltransferase activity, transferring groups other than amino-acyl groups"/>
    <property type="evidence" value="ECO:0007669"/>
    <property type="project" value="InterPro"/>
</dbReference>